<protein>
    <submittedName>
        <fullName evidence="9">Starch-binding associating with outer membrane</fullName>
    </submittedName>
</protein>
<dbReference type="SUPFAM" id="SSF48452">
    <property type="entry name" value="TPR-like"/>
    <property type="match status" value="1"/>
</dbReference>
<dbReference type="Proteomes" id="UP000199656">
    <property type="component" value="Unassembled WGS sequence"/>
</dbReference>
<keyword evidence="5" id="KW-0998">Cell outer membrane</keyword>
<dbReference type="EMBL" id="FNRL01000004">
    <property type="protein sequence ID" value="SEA24568.1"/>
    <property type="molecule type" value="Genomic_DNA"/>
</dbReference>
<dbReference type="InterPro" id="IPR033985">
    <property type="entry name" value="SusD-like_N"/>
</dbReference>
<gene>
    <name evidence="9" type="ORF">SAMN05660909_01293</name>
</gene>
<comment type="similarity">
    <text evidence="2">Belongs to the SusD family.</text>
</comment>
<name>A0A1H3ZLP1_9BACT</name>
<dbReference type="InterPro" id="IPR011990">
    <property type="entry name" value="TPR-like_helical_dom_sf"/>
</dbReference>
<evidence type="ECO:0000259" key="8">
    <source>
        <dbReference type="Pfam" id="PF14322"/>
    </source>
</evidence>
<dbReference type="GO" id="GO:0009279">
    <property type="term" value="C:cell outer membrane"/>
    <property type="evidence" value="ECO:0007669"/>
    <property type="project" value="UniProtKB-SubCell"/>
</dbReference>
<keyword evidence="3" id="KW-0732">Signal</keyword>
<proteinExistence type="inferred from homology"/>
<evidence type="ECO:0000256" key="6">
    <source>
        <dbReference type="SAM" id="Phobius"/>
    </source>
</evidence>
<keyword evidence="6" id="KW-1133">Transmembrane helix</keyword>
<feature type="domain" description="RagB/SusD" evidence="7">
    <location>
        <begin position="357"/>
        <end position="674"/>
    </location>
</feature>
<dbReference type="Pfam" id="PF14322">
    <property type="entry name" value="SusD-like_3"/>
    <property type="match status" value="1"/>
</dbReference>
<evidence type="ECO:0000256" key="2">
    <source>
        <dbReference type="ARBA" id="ARBA00006275"/>
    </source>
</evidence>
<evidence type="ECO:0000256" key="4">
    <source>
        <dbReference type="ARBA" id="ARBA00023136"/>
    </source>
</evidence>
<keyword evidence="6" id="KW-0812">Transmembrane</keyword>
<accession>A0A1H3ZLP1</accession>
<dbReference type="AlphaFoldDB" id="A0A1H3ZLP1"/>
<evidence type="ECO:0000256" key="3">
    <source>
        <dbReference type="ARBA" id="ARBA00022729"/>
    </source>
</evidence>
<organism evidence="9 10">
    <name type="scientific">Chitinophaga terrae</name>
    <name type="common">ex Kim and Jung 2007</name>
    <dbReference type="NCBI Taxonomy" id="408074"/>
    <lineage>
        <taxon>Bacteria</taxon>
        <taxon>Pseudomonadati</taxon>
        <taxon>Bacteroidota</taxon>
        <taxon>Chitinophagia</taxon>
        <taxon>Chitinophagales</taxon>
        <taxon>Chitinophagaceae</taxon>
        <taxon>Chitinophaga</taxon>
    </lineage>
</organism>
<dbReference type="InterPro" id="IPR012944">
    <property type="entry name" value="SusD_RagB_dom"/>
</dbReference>
<evidence type="ECO:0000259" key="7">
    <source>
        <dbReference type="Pfam" id="PF07980"/>
    </source>
</evidence>
<dbReference type="Pfam" id="PF07980">
    <property type="entry name" value="SusD_RagB"/>
    <property type="match status" value="1"/>
</dbReference>
<feature type="domain" description="SusD-like N-terminal" evidence="8">
    <location>
        <begin position="44"/>
        <end position="247"/>
    </location>
</feature>
<dbReference type="Gene3D" id="1.25.40.390">
    <property type="match status" value="1"/>
</dbReference>
<reference evidence="10" key="1">
    <citation type="submission" date="2016-10" db="EMBL/GenBank/DDBJ databases">
        <authorList>
            <person name="Varghese N."/>
            <person name="Submissions S."/>
        </authorList>
    </citation>
    <scope>NUCLEOTIDE SEQUENCE [LARGE SCALE GENOMIC DNA]</scope>
    <source>
        <strain evidence="10">DSM 23920</strain>
    </source>
</reference>
<keyword evidence="4 6" id="KW-0472">Membrane</keyword>
<evidence type="ECO:0000256" key="1">
    <source>
        <dbReference type="ARBA" id="ARBA00004442"/>
    </source>
</evidence>
<evidence type="ECO:0000313" key="9">
    <source>
        <dbReference type="EMBL" id="SEA24568.1"/>
    </source>
</evidence>
<keyword evidence="10" id="KW-1185">Reference proteome</keyword>
<comment type="subcellular location">
    <subcellularLocation>
        <location evidence="1">Cell outer membrane</location>
    </subcellularLocation>
</comment>
<evidence type="ECO:0000256" key="5">
    <source>
        <dbReference type="ARBA" id="ARBA00023237"/>
    </source>
</evidence>
<evidence type="ECO:0000313" key="10">
    <source>
        <dbReference type="Proteomes" id="UP000199656"/>
    </source>
</evidence>
<dbReference type="RefSeq" id="WP_225889521.1">
    <property type="nucleotide sequence ID" value="NZ_BKAT01000005.1"/>
</dbReference>
<sequence length="678" mass="78009">MKETIINKVQSSQAGKRKVRAKGLLIPFFCAFTGMLLLGSCRKYLDMDHYFKDRQNTDTLFTRRDYSEQWLASTYTHLRNENADVASKGYTPFNFISDDMFFGDRDDKYRRYKNGEYNEGDDQASWTSCYEGIRKASIFIHNIDRNREMDKEEIADRKAQARFLRAYYYWLLLRKYGPIPVVADEGVDYTTDYENLAQPRNTYDECVDFITKELATAAKDLPLQRTNRDAARPTKGAALAARAKVYLYGASPLFNGNKEMSDLVDNTGKPLISQAYDETKWAKAAAAAKDVIDLNVYKLFTAPFNAVDQTGTIPKTIVPPYNPKYSDKAFPLGWKDIDPYQSYAQLFNGALGFTANPEIIFSRVTEQGSEGIDMMVLHQMPYSLKGWNTHGITQKQADVYYMNDGKDVPTNPRVTGFTSNKEEIRPLPANVSMQYAYREPRFYASVAYNGSIWENTSARYDYDRYKQVFYYRGAPDGKQPSSPAFHIRTGIGIKKFYNPFDSFMEGGFVVPKPEPAIRYAEVLLIYAEALNELNGSYSIPNYLGTGNITVSRDPLEISRYLSQIRIRAGLPDFEGGVYASKEQLRKALKRERQIELFAEGHRYFDLRRWKDAPVEEATPVMGCNMNMTEQQRDLFYIPVVIPSMPTIFVRKMYLWPISYSELRKNRKLTQNPGWTMFD</sequence>
<feature type="transmembrane region" description="Helical" evidence="6">
    <location>
        <begin position="21"/>
        <end position="39"/>
    </location>
</feature>
<dbReference type="STRING" id="408074.SAMN05660909_01293"/>